<keyword evidence="1" id="KW-0963">Cytoplasm</keyword>
<dbReference type="InterPro" id="IPR024064">
    <property type="entry name" value="FdhE-like_sf"/>
</dbReference>
<dbReference type="InterPro" id="IPR056797">
    <property type="entry name" value="FdhE_central"/>
</dbReference>
<dbReference type="STRING" id="92487.SAMN02745130_01426"/>
<keyword evidence="6" id="KW-1185">Reference proteome</keyword>
<dbReference type="InterPro" id="IPR056796">
    <property type="entry name" value="FdhE_C"/>
</dbReference>
<dbReference type="GO" id="GO:0008199">
    <property type="term" value="F:ferric iron binding"/>
    <property type="evidence" value="ECO:0007669"/>
    <property type="project" value="TreeGrafter"/>
</dbReference>
<dbReference type="InterPro" id="IPR006452">
    <property type="entry name" value="Formate_DH_accessory"/>
</dbReference>
<proteinExistence type="predicted"/>
<evidence type="ECO:0000256" key="1">
    <source>
        <dbReference type="ARBA" id="ARBA00022490"/>
    </source>
</evidence>
<dbReference type="Proteomes" id="UP000190460">
    <property type="component" value="Unassembled WGS sequence"/>
</dbReference>
<gene>
    <name evidence="5" type="ORF">SAMN02745130_01426</name>
</gene>
<dbReference type="SUPFAM" id="SSF144020">
    <property type="entry name" value="FdhE-like"/>
    <property type="match status" value="1"/>
</dbReference>
<sequence>MSIVSPMTRVLKADEIGIAPHNAPRLLLPDPRTVFQQRARRLHYLADGHDLAAWLLFCHALSLAQGRLVDRVQIEDGEAQASLSLALTERSWGYWQALLAELIGATTHSPHSPPTQVGKGLTLEALALVKTLQAWPKATWQTQAQALLLGEDGVTPEAAPFLGAALQVEWTLRASQLPTAIHAAYQGESAVCPVCGSHPMVSLVHTGDPNHGVRYLVCTLCQSQWQAARAKCTNCDSPKEVVLLGPSEKAPIQGECCEVCQSYVKLLSLPREVQLDPCADDLATLGLDVMLEQEGYGRAARNLLSAY</sequence>
<evidence type="ECO:0000259" key="2">
    <source>
        <dbReference type="Pfam" id="PF04216"/>
    </source>
</evidence>
<dbReference type="Pfam" id="PF24859">
    <property type="entry name" value="FdhE_central"/>
    <property type="match status" value="1"/>
</dbReference>
<dbReference type="GO" id="GO:0005829">
    <property type="term" value="C:cytosol"/>
    <property type="evidence" value="ECO:0007669"/>
    <property type="project" value="TreeGrafter"/>
</dbReference>
<dbReference type="Pfam" id="PF24860">
    <property type="entry name" value="FdhE_C"/>
    <property type="match status" value="1"/>
</dbReference>
<dbReference type="PANTHER" id="PTHR37689">
    <property type="entry name" value="PROTEIN FDHE"/>
    <property type="match status" value="1"/>
</dbReference>
<evidence type="ECO:0000313" key="5">
    <source>
        <dbReference type="EMBL" id="SKA74844.1"/>
    </source>
</evidence>
<evidence type="ECO:0000259" key="4">
    <source>
        <dbReference type="Pfam" id="PF24860"/>
    </source>
</evidence>
<organism evidence="5 6">
    <name type="scientific">Thiothrix eikelboomii</name>
    <dbReference type="NCBI Taxonomy" id="92487"/>
    <lineage>
        <taxon>Bacteria</taxon>
        <taxon>Pseudomonadati</taxon>
        <taxon>Pseudomonadota</taxon>
        <taxon>Gammaproteobacteria</taxon>
        <taxon>Thiotrichales</taxon>
        <taxon>Thiotrichaceae</taxon>
        <taxon>Thiothrix</taxon>
    </lineage>
</organism>
<protein>
    <submittedName>
        <fullName evidence="5">FdhE protein</fullName>
    </submittedName>
</protein>
<dbReference type="EMBL" id="FUYB01000005">
    <property type="protein sequence ID" value="SKA74844.1"/>
    <property type="molecule type" value="Genomic_DNA"/>
</dbReference>
<accession>A0A1T4WC16</accession>
<dbReference type="OrthoDB" id="9794151at2"/>
<feature type="domain" description="FdhE C-terminal" evidence="4">
    <location>
        <begin position="231"/>
        <end position="304"/>
    </location>
</feature>
<dbReference type="AlphaFoldDB" id="A0A1T4WC16"/>
<dbReference type="RefSeq" id="WP_078921904.1">
    <property type="nucleotide sequence ID" value="NZ_FUYB01000005.1"/>
</dbReference>
<evidence type="ECO:0000259" key="3">
    <source>
        <dbReference type="Pfam" id="PF24859"/>
    </source>
</evidence>
<feature type="domain" description="FdhE N-terminal" evidence="2">
    <location>
        <begin position="23"/>
        <end position="183"/>
    </location>
</feature>
<dbReference type="Pfam" id="PF04216">
    <property type="entry name" value="FdhE_N"/>
    <property type="match status" value="1"/>
</dbReference>
<dbReference type="PANTHER" id="PTHR37689:SF1">
    <property type="entry name" value="PROTEIN FDHE"/>
    <property type="match status" value="1"/>
</dbReference>
<name>A0A1T4WC16_9GAMM</name>
<reference evidence="5 6" key="1">
    <citation type="submission" date="2017-02" db="EMBL/GenBank/DDBJ databases">
        <authorList>
            <person name="Peterson S.W."/>
        </authorList>
    </citation>
    <scope>NUCLEOTIDE SEQUENCE [LARGE SCALE GENOMIC DNA]</scope>
    <source>
        <strain evidence="5 6">ATCC 49788</strain>
    </source>
</reference>
<dbReference type="GO" id="GO:0051604">
    <property type="term" value="P:protein maturation"/>
    <property type="evidence" value="ECO:0007669"/>
    <property type="project" value="TreeGrafter"/>
</dbReference>
<dbReference type="InterPro" id="IPR056774">
    <property type="entry name" value="FdhE_N"/>
</dbReference>
<dbReference type="CDD" id="cd16341">
    <property type="entry name" value="FdhE"/>
    <property type="match status" value="1"/>
</dbReference>
<feature type="domain" description="FdhE central" evidence="3">
    <location>
        <begin position="191"/>
        <end position="229"/>
    </location>
</feature>
<dbReference type="Gene3D" id="3.90.1670.10">
    <property type="entry name" value="FdhE-like domain"/>
    <property type="match status" value="1"/>
</dbReference>
<evidence type="ECO:0000313" key="6">
    <source>
        <dbReference type="Proteomes" id="UP000190460"/>
    </source>
</evidence>